<dbReference type="SUPFAM" id="SSF51182">
    <property type="entry name" value="RmlC-like cupins"/>
    <property type="match status" value="1"/>
</dbReference>
<dbReference type="InterPro" id="IPR051161">
    <property type="entry name" value="Mannose-6P_isomerase_type2"/>
</dbReference>
<dbReference type="Gene3D" id="2.60.120.10">
    <property type="entry name" value="Jelly Rolls"/>
    <property type="match status" value="1"/>
</dbReference>
<dbReference type="EMBL" id="CP009286">
    <property type="protein sequence ID" value="AIQ62075.1"/>
    <property type="molecule type" value="Genomic_DNA"/>
</dbReference>
<dbReference type="InterPro" id="IPR005835">
    <property type="entry name" value="NTP_transferase_dom"/>
</dbReference>
<dbReference type="PANTHER" id="PTHR46390">
    <property type="entry name" value="MANNOSE-1-PHOSPHATE GUANYLYLTRANSFERASE"/>
    <property type="match status" value="1"/>
</dbReference>
<proteinExistence type="predicted"/>
<accession>A0A089LPQ0</accession>
<dbReference type="PANTHER" id="PTHR46390:SF1">
    <property type="entry name" value="MANNOSE-1-PHOSPHATE GUANYLYLTRANSFERASE"/>
    <property type="match status" value="1"/>
</dbReference>
<dbReference type="KEGG" id="pste:PSTEL_01980"/>
<dbReference type="InterPro" id="IPR011051">
    <property type="entry name" value="RmlC_Cupin_sf"/>
</dbReference>
<dbReference type="Pfam" id="PF07883">
    <property type="entry name" value="Cupin_2"/>
    <property type="match status" value="1"/>
</dbReference>
<reference evidence="3 4" key="1">
    <citation type="submission" date="2014-08" db="EMBL/GenBank/DDBJ databases">
        <title>Comparative genomics of the Paenibacillus odorifer group.</title>
        <authorList>
            <person name="den Bakker H.C."/>
            <person name="Tsai Y.-C."/>
            <person name="Martin N."/>
            <person name="Korlach J."/>
            <person name="Wiedmann M."/>
        </authorList>
    </citation>
    <scope>NUCLEOTIDE SEQUENCE [LARGE SCALE GENOMIC DNA]</scope>
    <source>
        <strain evidence="3 4">DSM 14472</strain>
    </source>
</reference>
<evidence type="ECO:0008006" key="5">
    <source>
        <dbReference type="Google" id="ProtNLM"/>
    </source>
</evidence>
<organism evidence="3 4">
    <name type="scientific">Paenibacillus stellifer</name>
    <dbReference type="NCBI Taxonomy" id="169760"/>
    <lineage>
        <taxon>Bacteria</taxon>
        <taxon>Bacillati</taxon>
        <taxon>Bacillota</taxon>
        <taxon>Bacilli</taxon>
        <taxon>Bacillales</taxon>
        <taxon>Paenibacillaceae</taxon>
        <taxon>Paenibacillus</taxon>
    </lineage>
</organism>
<dbReference type="InterPro" id="IPR029044">
    <property type="entry name" value="Nucleotide-diphossugar_trans"/>
</dbReference>
<protein>
    <recommendedName>
        <fullName evidence="5">Mannose-1-phosphate guanylyltransferase</fullName>
    </recommendedName>
</protein>
<dbReference type="STRING" id="169760.PSTEL_01980"/>
<dbReference type="Gene3D" id="3.90.550.10">
    <property type="entry name" value="Spore Coat Polysaccharide Biosynthesis Protein SpsA, Chain A"/>
    <property type="match status" value="1"/>
</dbReference>
<name>A0A089LPQ0_9BACL</name>
<feature type="domain" description="Cupin type-2" evidence="2">
    <location>
        <begin position="372"/>
        <end position="437"/>
    </location>
</feature>
<dbReference type="HOGENOM" id="CLU_035527_1_0_9"/>
<evidence type="ECO:0000313" key="4">
    <source>
        <dbReference type="Proteomes" id="UP000029507"/>
    </source>
</evidence>
<evidence type="ECO:0000259" key="1">
    <source>
        <dbReference type="Pfam" id="PF00483"/>
    </source>
</evidence>
<dbReference type="InterPro" id="IPR014710">
    <property type="entry name" value="RmlC-like_jellyroll"/>
</dbReference>
<evidence type="ECO:0000313" key="3">
    <source>
        <dbReference type="EMBL" id="AIQ62075.1"/>
    </source>
</evidence>
<dbReference type="Pfam" id="PF00483">
    <property type="entry name" value="NTP_transferase"/>
    <property type="match status" value="1"/>
</dbReference>
<dbReference type="Proteomes" id="UP000029507">
    <property type="component" value="Chromosome"/>
</dbReference>
<dbReference type="GO" id="GO:0004475">
    <property type="term" value="F:mannose-1-phosphate guanylyltransferase (GTP) activity"/>
    <property type="evidence" value="ECO:0007669"/>
    <property type="project" value="TreeGrafter"/>
</dbReference>
<dbReference type="RefSeq" id="WP_038699952.1">
    <property type="nucleotide sequence ID" value="NZ_CP009286.1"/>
</dbReference>
<dbReference type="GO" id="GO:0009298">
    <property type="term" value="P:GDP-mannose biosynthetic process"/>
    <property type="evidence" value="ECO:0007669"/>
    <property type="project" value="TreeGrafter"/>
</dbReference>
<dbReference type="AlphaFoldDB" id="A0A089LPQ0"/>
<evidence type="ECO:0000259" key="2">
    <source>
        <dbReference type="Pfam" id="PF07883"/>
    </source>
</evidence>
<sequence length="462" mass="50056">MQVVLLSGGSGKRLWPLSNEVRSKAFLRLLPAASGGLESMIERVCGGLEAAGLLGSCCIVTHRTQVEITRKSIGESIPVLAEPHKKGTFTAISLAAAYLRETRGSDPEEVVTIIPVDSFVEPSFFSLIARFPQVLAESGADVALIGAEPKSPSTQFGYIVPRMLPEGSTGTGAEKTERYFEVARFAEKPDEAGAKTFIGEGALWNCGVFSCKLGFLLSRAQAGGLHTEYRKLLDSYGQLTERSFDVEVIERTQRAVVVPYEGIWEDIGSWDALTPQLGKRVTGVGTLSPDSEGSFLINELSCPIHVIGVRDTVVAAGPDGILVAGKDRAKEIKNALTGEPKKPMVEERRWGISRVLDWTRPGEKGETIVSKVTLLPGGHTSYHLHRHTREMWTVLSGAGEYRLESESRPIRAGDVIAVPSGARHALKAGAEALELIVTEIREPGAPEEDIERITYDWKSPAD</sequence>
<keyword evidence="4" id="KW-1185">Reference proteome</keyword>
<dbReference type="InterPro" id="IPR013096">
    <property type="entry name" value="Cupin_2"/>
</dbReference>
<gene>
    <name evidence="3" type="ORF">PSTEL_01980</name>
</gene>
<dbReference type="SUPFAM" id="SSF53448">
    <property type="entry name" value="Nucleotide-diphospho-sugar transferases"/>
    <property type="match status" value="1"/>
</dbReference>
<feature type="domain" description="Nucleotidyl transferase" evidence="1">
    <location>
        <begin position="3"/>
        <end position="274"/>
    </location>
</feature>